<dbReference type="InterPro" id="IPR046642">
    <property type="entry name" value="DUF6754"/>
</dbReference>
<comment type="caution">
    <text evidence="3">The sequence shown here is derived from an EMBL/GenBank/DDBJ whole genome shotgun (WGS) entry which is preliminary data.</text>
</comment>
<feature type="transmembrane region" description="Helical" evidence="1">
    <location>
        <begin position="52"/>
        <end position="73"/>
    </location>
</feature>
<evidence type="ECO:0000313" key="4">
    <source>
        <dbReference type="Proteomes" id="UP000052008"/>
    </source>
</evidence>
<reference evidence="3 4" key="1">
    <citation type="journal article" date="2015" name="Microbiome">
        <title>Genomic resolution of linkages in carbon, nitrogen, and sulfur cycling among widespread estuary sediment bacteria.</title>
        <authorList>
            <person name="Baker B.J."/>
            <person name="Lazar C.S."/>
            <person name="Teske A.P."/>
            <person name="Dick G.J."/>
        </authorList>
    </citation>
    <scope>NUCLEOTIDE SEQUENCE [LARGE SCALE GENOMIC DNA]</scope>
    <source>
        <strain evidence="3">DG_24</strain>
    </source>
</reference>
<dbReference type="AlphaFoldDB" id="A0A0S7WXX8"/>
<dbReference type="EMBL" id="LIZS01000002">
    <property type="protein sequence ID" value="KPJ54444.1"/>
    <property type="molecule type" value="Genomic_DNA"/>
</dbReference>
<evidence type="ECO:0000256" key="1">
    <source>
        <dbReference type="SAM" id="Phobius"/>
    </source>
</evidence>
<keyword evidence="1" id="KW-1133">Transmembrane helix</keyword>
<keyword evidence="1" id="KW-0812">Transmembrane</keyword>
<dbReference type="Pfam" id="PF20539">
    <property type="entry name" value="DUF6754"/>
    <property type="match status" value="1"/>
</dbReference>
<name>A0A0S7WXX8_UNCT6</name>
<protein>
    <recommendedName>
        <fullName evidence="2">DUF6754 domain-containing protein</fullName>
    </recommendedName>
</protein>
<dbReference type="Proteomes" id="UP000052008">
    <property type="component" value="Unassembled WGS sequence"/>
</dbReference>
<proteinExistence type="predicted"/>
<gene>
    <name evidence="3" type="ORF">AMJ39_00375</name>
</gene>
<keyword evidence="1" id="KW-0472">Membrane</keyword>
<dbReference type="STRING" id="1703770.AMJ39_00375"/>
<feature type="transmembrane region" description="Helical" evidence="1">
    <location>
        <begin position="220"/>
        <end position="240"/>
    </location>
</feature>
<evidence type="ECO:0000259" key="2">
    <source>
        <dbReference type="Pfam" id="PF20539"/>
    </source>
</evidence>
<feature type="domain" description="DUF6754" evidence="2">
    <location>
        <begin position="2"/>
        <end position="241"/>
    </location>
</feature>
<organism evidence="3 4">
    <name type="scientific">candidate division TA06 bacterium DG_24</name>
    <dbReference type="NCBI Taxonomy" id="1703770"/>
    <lineage>
        <taxon>Bacteria</taxon>
        <taxon>Bacteria division TA06</taxon>
    </lineage>
</organism>
<accession>A0A0S7WXX8</accession>
<evidence type="ECO:0000313" key="3">
    <source>
        <dbReference type="EMBL" id="KPJ54444.1"/>
    </source>
</evidence>
<sequence>MNVLVGVVLFTAFLVLFIQQAKGGKELYVRRIAGLEAVDEAIGRATEMGKPILYVPGLSVIQDVATIASLNILSRVARKAAEYETRIVIPNRNPVVMPVCQEIVREAYTDMGHPDAYREDDIYYVTFSQFGYVAAVDGIMLRDRPATNFFLGMFWAESLILAETGAGIGAIQIAGTDAVAQLPFFIAACDYTLIGEELYAASAYLSREPLQLGSLKGQDLAKLLIATLIIVGMIFTTFGWPRFVGLFAAG</sequence>